<dbReference type="SUPFAM" id="SSF53067">
    <property type="entry name" value="Actin-like ATPase domain"/>
    <property type="match status" value="1"/>
</dbReference>
<dbReference type="AlphaFoldDB" id="A0A8J4A2T5"/>
<organism evidence="2 3">
    <name type="scientific">Virgisporangium ochraceum</name>
    <dbReference type="NCBI Taxonomy" id="65505"/>
    <lineage>
        <taxon>Bacteria</taxon>
        <taxon>Bacillati</taxon>
        <taxon>Actinomycetota</taxon>
        <taxon>Actinomycetes</taxon>
        <taxon>Micromonosporales</taxon>
        <taxon>Micromonosporaceae</taxon>
        <taxon>Virgisporangium</taxon>
    </lineage>
</organism>
<reference evidence="2" key="1">
    <citation type="submission" date="2021-01" db="EMBL/GenBank/DDBJ databases">
        <title>Whole genome shotgun sequence of Virgisporangium ochraceum NBRC 16418.</title>
        <authorList>
            <person name="Komaki H."/>
            <person name="Tamura T."/>
        </authorList>
    </citation>
    <scope>NUCLEOTIDE SEQUENCE</scope>
    <source>
        <strain evidence="2">NBRC 16418</strain>
    </source>
</reference>
<evidence type="ECO:0000256" key="1">
    <source>
        <dbReference type="ARBA" id="ARBA00006479"/>
    </source>
</evidence>
<accession>A0A8J4A2T5</accession>
<dbReference type="InterPro" id="IPR036390">
    <property type="entry name" value="WH_DNA-bd_sf"/>
</dbReference>
<keyword evidence="2" id="KW-0808">Transferase</keyword>
<dbReference type="InterPro" id="IPR043129">
    <property type="entry name" value="ATPase_NBD"/>
</dbReference>
<dbReference type="Gene3D" id="1.10.10.10">
    <property type="entry name" value="Winged helix-like DNA-binding domain superfamily/Winged helix DNA-binding domain"/>
    <property type="match status" value="1"/>
</dbReference>
<name>A0A8J4A2T5_9ACTN</name>
<dbReference type="Proteomes" id="UP000635606">
    <property type="component" value="Unassembled WGS sequence"/>
</dbReference>
<dbReference type="Pfam" id="PF00480">
    <property type="entry name" value="ROK"/>
    <property type="match status" value="1"/>
</dbReference>
<dbReference type="SUPFAM" id="SSF46785">
    <property type="entry name" value="Winged helix' DNA-binding domain"/>
    <property type="match status" value="1"/>
</dbReference>
<dbReference type="PANTHER" id="PTHR18964:SF173">
    <property type="entry name" value="GLUCOKINASE"/>
    <property type="match status" value="1"/>
</dbReference>
<dbReference type="InterPro" id="IPR036388">
    <property type="entry name" value="WH-like_DNA-bd_sf"/>
</dbReference>
<dbReference type="InterPro" id="IPR000600">
    <property type="entry name" value="ROK"/>
</dbReference>
<evidence type="ECO:0000313" key="3">
    <source>
        <dbReference type="Proteomes" id="UP000635606"/>
    </source>
</evidence>
<comment type="caution">
    <text evidence="2">The sequence shown here is derived from an EMBL/GenBank/DDBJ whole genome shotgun (WGS) entry which is preliminary data.</text>
</comment>
<dbReference type="PANTHER" id="PTHR18964">
    <property type="entry name" value="ROK (REPRESSOR, ORF, KINASE) FAMILY"/>
    <property type="match status" value="1"/>
</dbReference>
<dbReference type="EMBL" id="BOPH01000143">
    <property type="protein sequence ID" value="GIJ74804.1"/>
    <property type="molecule type" value="Genomic_DNA"/>
</dbReference>
<keyword evidence="2" id="KW-0418">Kinase</keyword>
<protein>
    <submittedName>
        <fullName evidence="2">Sugar kinase</fullName>
    </submittedName>
</protein>
<gene>
    <name evidence="2" type="ORF">Voc01_097210</name>
</gene>
<sequence length="386" mass="39567">MDASGATPGHLLALIRSRTAWTRQQLIDATGMSRPTLLERISPLFAAGLVREAGSTASVGGRPAQLISFDDRLLTVLTFDVGHTHARVSLTGVHGGELHSVSRRIDVSHTAPDAMLTDLVTLGHEVLGACPSQRLVGLGVGLPGPIEPGTGLPKPTTILPGWDGYPLPDLLRAHWDVPMVFENDARALAFGEASLCPGETVLGVKWATGIGAGLITGGMNLTGDDGTAGDIGHIKLARTGPLCRCGRRGCLAAYASGHALISQLGVSSLTDIASRAGEPDVARALASAGRRLGTVLAALIAMANPRTLVLGGIIGALPGVVDAVGERVRDITLLRSTAGLRIVPSALGERAATVGLVNLIVQRVLAAEAIDAALALDAGPLGVPTR</sequence>
<comment type="similarity">
    <text evidence="1">Belongs to the ROK (NagC/XylR) family.</text>
</comment>
<evidence type="ECO:0000313" key="2">
    <source>
        <dbReference type="EMBL" id="GIJ74804.1"/>
    </source>
</evidence>
<dbReference type="GO" id="GO:0016301">
    <property type="term" value="F:kinase activity"/>
    <property type="evidence" value="ECO:0007669"/>
    <property type="project" value="UniProtKB-KW"/>
</dbReference>
<dbReference type="Gene3D" id="3.30.420.40">
    <property type="match status" value="2"/>
</dbReference>
<dbReference type="RefSeq" id="WP_203934591.1">
    <property type="nucleotide sequence ID" value="NZ_BOPH01000143.1"/>
</dbReference>
<proteinExistence type="inferred from homology"/>
<keyword evidence="3" id="KW-1185">Reference proteome</keyword>